<evidence type="ECO:0000256" key="7">
    <source>
        <dbReference type="ARBA" id="ARBA00023125"/>
    </source>
</evidence>
<evidence type="ECO:0000256" key="5">
    <source>
        <dbReference type="ARBA" id="ARBA00022833"/>
    </source>
</evidence>
<dbReference type="Pfam" id="PF00096">
    <property type="entry name" value="zf-C2H2"/>
    <property type="match status" value="4"/>
</dbReference>
<reference evidence="13" key="1">
    <citation type="submission" date="2022-01" db="EMBL/GenBank/DDBJ databases">
        <authorList>
            <person name="King R."/>
        </authorList>
    </citation>
    <scope>NUCLEOTIDE SEQUENCE</scope>
</reference>
<dbReference type="GO" id="GO:0005634">
    <property type="term" value="C:nucleus"/>
    <property type="evidence" value="ECO:0007669"/>
    <property type="project" value="UniProtKB-SubCell"/>
</dbReference>
<evidence type="ECO:0000256" key="11">
    <source>
        <dbReference type="SAM" id="MobiDB-lite"/>
    </source>
</evidence>
<keyword evidence="3" id="KW-0677">Repeat</keyword>
<evidence type="ECO:0000256" key="2">
    <source>
        <dbReference type="ARBA" id="ARBA00022723"/>
    </source>
</evidence>
<dbReference type="FunFam" id="3.30.160.60:FF:000395">
    <property type="entry name" value="zinc finger protein 513"/>
    <property type="match status" value="1"/>
</dbReference>
<dbReference type="GO" id="GO:0008270">
    <property type="term" value="F:zinc ion binding"/>
    <property type="evidence" value="ECO:0007669"/>
    <property type="project" value="UniProtKB-KW"/>
</dbReference>
<keyword evidence="9" id="KW-0539">Nucleus</keyword>
<evidence type="ECO:0000259" key="12">
    <source>
        <dbReference type="PROSITE" id="PS50157"/>
    </source>
</evidence>
<dbReference type="GO" id="GO:0010468">
    <property type="term" value="P:regulation of gene expression"/>
    <property type="evidence" value="ECO:0007669"/>
    <property type="project" value="TreeGrafter"/>
</dbReference>
<dbReference type="InterPro" id="IPR050331">
    <property type="entry name" value="Zinc_finger"/>
</dbReference>
<keyword evidence="2" id="KW-0479">Metal-binding</keyword>
<dbReference type="FunFam" id="3.30.160.60:FF:000303">
    <property type="entry name" value="Zinc finger protein 41"/>
    <property type="match status" value="1"/>
</dbReference>
<evidence type="ECO:0000256" key="3">
    <source>
        <dbReference type="ARBA" id="ARBA00022737"/>
    </source>
</evidence>
<keyword evidence="8" id="KW-0804">Transcription</keyword>
<dbReference type="AlphaFoldDB" id="A0A9N9RX59"/>
<evidence type="ECO:0000256" key="4">
    <source>
        <dbReference type="ARBA" id="ARBA00022771"/>
    </source>
</evidence>
<evidence type="ECO:0000256" key="1">
    <source>
        <dbReference type="ARBA" id="ARBA00004123"/>
    </source>
</evidence>
<dbReference type="FunFam" id="3.30.160.60:FF:001498">
    <property type="entry name" value="Zinc finger protein 404"/>
    <property type="match status" value="1"/>
</dbReference>
<keyword evidence="5" id="KW-0862">Zinc</keyword>
<dbReference type="Proteomes" id="UP001153620">
    <property type="component" value="Chromosome 2"/>
</dbReference>
<feature type="domain" description="C2H2-type" evidence="12">
    <location>
        <begin position="437"/>
        <end position="464"/>
    </location>
</feature>
<name>A0A9N9RX59_9DIPT</name>
<keyword evidence="4 10" id="KW-0863">Zinc-finger</keyword>
<keyword evidence="14" id="KW-1185">Reference proteome</keyword>
<dbReference type="Gene3D" id="3.30.160.60">
    <property type="entry name" value="Classic Zinc Finger"/>
    <property type="match status" value="3"/>
</dbReference>
<dbReference type="SUPFAM" id="SSF57667">
    <property type="entry name" value="beta-beta-alpha zinc fingers"/>
    <property type="match status" value="2"/>
</dbReference>
<dbReference type="GO" id="GO:1990837">
    <property type="term" value="F:sequence-specific double-stranded DNA binding"/>
    <property type="evidence" value="ECO:0007669"/>
    <property type="project" value="UniProtKB-ARBA"/>
</dbReference>
<dbReference type="PANTHER" id="PTHR16515">
    <property type="entry name" value="PR DOMAIN ZINC FINGER PROTEIN"/>
    <property type="match status" value="1"/>
</dbReference>
<sequence length="548" mass="62076">MTMADNLMSSLSPTAHQDIYDHHDALASRSDPKKRKRKRLSAVLDKLHNNTNMMHHNIGSNTNFNNNNTTSINNNNNHESVINNNVLMASTKADIGNKMTYSTNLARSVQENAEILRNLFALSQGLPHIHPAFPFIPNTPSSPTTTALYECNNNNENFTSTTTTKMADKMLLNGKVKVEVKEETIDGEDTIENVRDTCKTPLQQFLHLPKTIHNNNNTVYGHNHQKQPLYQYQNGYFFNHPQDPQEYPLDLSMKNVKRRKSSSASSSASSPSLTKQLLIQQTEQKINAVLQPLGIQVPKDCSISLQTTPGSESMSPHQLPQYYHDLKVSPIVEEVAPGTNSCFVCPICGQMFSLNDRLAKHIASRHKTRSPASEGSPAKCYVCEVCNRSFARSDMLTRHMRLHTGIKPYNCNTCGQVFSRSDHLSTHQRTHTGEKPYRCPQCNYAACRRDMITRHMRTHARYEQNNGQQPQRRAMKVKTDKVKTEVKTEDATKIIGNNLNNNDISMFNQNSLENINELRIKLQENFLANSGLMPSDIPNLKREIKIEF</sequence>
<feature type="domain" description="C2H2-type" evidence="12">
    <location>
        <begin position="381"/>
        <end position="408"/>
    </location>
</feature>
<dbReference type="SMART" id="SM00355">
    <property type="entry name" value="ZnF_C2H2"/>
    <property type="match status" value="4"/>
</dbReference>
<evidence type="ECO:0000313" key="13">
    <source>
        <dbReference type="EMBL" id="CAG9805479.1"/>
    </source>
</evidence>
<dbReference type="PROSITE" id="PS50157">
    <property type="entry name" value="ZINC_FINGER_C2H2_2"/>
    <property type="match status" value="4"/>
</dbReference>
<evidence type="ECO:0000256" key="6">
    <source>
        <dbReference type="ARBA" id="ARBA00023015"/>
    </source>
</evidence>
<keyword evidence="7" id="KW-0238">DNA-binding</keyword>
<protein>
    <recommendedName>
        <fullName evidence="12">C2H2-type domain-containing protein</fullName>
    </recommendedName>
</protein>
<dbReference type="EMBL" id="OU895878">
    <property type="protein sequence ID" value="CAG9805479.1"/>
    <property type="molecule type" value="Genomic_DNA"/>
</dbReference>
<reference evidence="13" key="2">
    <citation type="submission" date="2022-10" db="EMBL/GenBank/DDBJ databases">
        <authorList>
            <consortium name="ENA_rothamsted_submissions"/>
            <consortium name="culmorum"/>
            <person name="King R."/>
        </authorList>
    </citation>
    <scope>NUCLEOTIDE SEQUENCE</scope>
</reference>
<gene>
    <name evidence="13" type="ORF">CHIRRI_LOCUS8351</name>
</gene>
<dbReference type="PANTHER" id="PTHR16515:SF49">
    <property type="entry name" value="GASTRULA ZINC FINGER PROTEIN XLCGF49.1-LIKE-RELATED"/>
    <property type="match status" value="1"/>
</dbReference>
<proteinExistence type="predicted"/>
<comment type="subcellular location">
    <subcellularLocation>
        <location evidence="1">Nucleus</location>
    </subcellularLocation>
</comment>
<accession>A0A9N9RX59</accession>
<evidence type="ECO:0000256" key="8">
    <source>
        <dbReference type="ARBA" id="ARBA00023163"/>
    </source>
</evidence>
<dbReference type="PROSITE" id="PS00028">
    <property type="entry name" value="ZINC_FINGER_C2H2_1"/>
    <property type="match status" value="3"/>
</dbReference>
<feature type="domain" description="C2H2-type" evidence="12">
    <location>
        <begin position="409"/>
        <end position="436"/>
    </location>
</feature>
<evidence type="ECO:0000256" key="9">
    <source>
        <dbReference type="ARBA" id="ARBA00023242"/>
    </source>
</evidence>
<dbReference type="OrthoDB" id="10018191at2759"/>
<evidence type="ECO:0000256" key="10">
    <source>
        <dbReference type="PROSITE-ProRule" id="PRU00042"/>
    </source>
</evidence>
<feature type="domain" description="C2H2-type" evidence="12">
    <location>
        <begin position="343"/>
        <end position="371"/>
    </location>
</feature>
<feature type="region of interest" description="Disordered" evidence="11">
    <location>
        <begin position="462"/>
        <end position="481"/>
    </location>
</feature>
<dbReference type="InterPro" id="IPR013087">
    <property type="entry name" value="Znf_C2H2_type"/>
</dbReference>
<evidence type="ECO:0000313" key="14">
    <source>
        <dbReference type="Proteomes" id="UP001153620"/>
    </source>
</evidence>
<dbReference type="InterPro" id="IPR036236">
    <property type="entry name" value="Znf_C2H2_sf"/>
</dbReference>
<keyword evidence="6" id="KW-0805">Transcription regulation</keyword>
<organism evidence="13 14">
    <name type="scientific">Chironomus riparius</name>
    <dbReference type="NCBI Taxonomy" id="315576"/>
    <lineage>
        <taxon>Eukaryota</taxon>
        <taxon>Metazoa</taxon>
        <taxon>Ecdysozoa</taxon>
        <taxon>Arthropoda</taxon>
        <taxon>Hexapoda</taxon>
        <taxon>Insecta</taxon>
        <taxon>Pterygota</taxon>
        <taxon>Neoptera</taxon>
        <taxon>Endopterygota</taxon>
        <taxon>Diptera</taxon>
        <taxon>Nematocera</taxon>
        <taxon>Chironomoidea</taxon>
        <taxon>Chironomidae</taxon>
        <taxon>Chironominae</taxon>
        <taxon>Chironomus</taxon>
    </lineage>
</organism>